<keyword evidence="3" id="KW-1185">Reference proteome</keyword>
<accession>A0A918NGF8</accession>
<evidence type="ECO:0008006" key="4">
    <source>
        <dbReference type="Google" id="ProtNLM"/>
    </source>
</evidence>
<dbReference type="AlphaFoldDB" id="A0A918NGF8"/>
<evidence type="ECO:0000313" key="3">
    <source>
        <dbReference type="Proteomes" id="UP000600865"/>
    </source>
</evidence>
<comment type="caution">
    <text evidence="2">The sequence shown here is derived from an EMBL/GenBank/DDBJ whole genome shotgun (WGS) entry which is preliminary data.</text>
</comment>
<keyword evidence="1" id="KW-0472">Membrane</keyword>
<organism evidence="2 3">
    <name type="scientific">Litorimonas cladophorae</name>
    <dbReference type="NCBI Taxonomy" id="1220491"/>
    <lineage>
        <taxon>Bacteria</taxon>
        <taxon>Pseudomonadati</taxon>
        <taxon>Pseudomonadota</taxon>
        <taxon>Alphaproteobacteria</taxon>
        <taxon>Maricaulales</taxon>
        <taxon>Robiginitomaculaceae</taxon>
    </lineage>
</organism>
<keyword evidence="1" id="KW-1133">Transmembrane helix</keyword>
<dbReference type="Proteomes" id="UP000600865">
    <property type="component" value="Unassembled WGS sequence"/>
</dbReference>
<feature type="transmembrane region" description="Helical" evidence="1">
    <location>
        <begin position="30"/>
        <end position="51"/>
    </location>
</feature>
<reference evidence="2 3" key="1">
    <citation type="journal article" date="2014" name="Int. J. Syst. Evol. Microbiol.">
        <title>Complete genome sequence of Corynebacterium casei LMG S-19264T (=DSM 44701T), isolated from a smear-ripened cheese.</title>
        <authorList>
            <consortium name="US DOE Joint Genome Institute (JGI-PGF)"/>
            <person name="Walter F."/>
            <person name="Albersmeier A."/>
            <person name="Kalinowski J."/>
            <person name="Ruckert C."/>
        </authorList>
    </citation>
    <scope>NUCLEOTIDE SEQUENCE [LARGE SCALE GENOMIC DNA]</scope>
    <source>
        <strain evidence="2 3">KCTC 23968</strain>
    </source>
</reference>
<dbReference type="EMBL" id="BMYV01000001">
    <property type="protein sequence ID" value="GGX65636.1"/>
    <property type="molecule type" value="Genomic_DNA"/>
</dbReference>
<evidence type="ECO:0000256" key="1">
    <source>
        <dbReference type="SAM" id="Phobius"/>
    </source>
</evidence>
<name>A0A918NGF8_9PROT</name>
<sequence length="157" mass="17833">MMLLWSLYARLSYRPASPDYKGKIMIKPGLMSWAMAAFCLLGVIGLNGLVFNAARGIGDDRTFFLLLGPPFIILFAYAGYVIAWTRVRVNGTHVELRGIQGWTVFEWTDIKSVQTHWILGTRLHTQNTSPLPFWPYGYGAAEVRNLFIEAEKPYELT</sequence>
<feature type="transmembrane region" description="Helical" evidence="1">
    <location>
        <begin position="63"/>
        <end position="83"/>
    </location>
</feature>
<keyword evidence="1" id="KW-0812">Transmembrane</keyword>
<proteinExistence type="predicted"/>
<evidence type="ECO:0000313" key="2">
    <source>
        <dbReference type="EMBL" id="GGX65636.1"/>
    </source>
</evidence>
<gene>
    <name evidence="2" type="ORF">GCM10011309_14870</name>
</gene>
<protein>
    <recommendedName>
        <fullName evidence="4">PH domain-containing protein</fullName>
    </recommendedName>
</protein>